<keyword evidence="3" id="KW-0732">Signal</keyword>
<sequence>MKRTTAGAAGALAVVLALTACGSPPGASPAVSVSPSPTATVRPTPTVDVPVAAATPPPARTTTPPVRLVAPSVGVDVSVQPVGVEPGGFMEIPADPSIGGWYRYGSDPSSQDGNVVIAAHVDSRIYSIGPFSRLRDLAGGAVIEVTDSAGTVHQYTVESVEYIRKRELPVADLFAREGSRKLVLITCGGPIDPETNLYADNVVAIATPVG</sequence>
<dbReference type="PROSITE" id="PS51257">
    <property type="entry name" value="PROKAR_LIPOPROTEIN"/>
    <property type="match status" value="1"/>
</dbReference>
<keyword evidence="5" id="KW-1185">Reference proteome</keyword>
<evidence type="ECO:0000256" key="3">
    <source>
        <dbReference type="SAM" id="SignalP"/>
    </source>
</evidence>
<evidence type="ECO:0000313" key="4">
    <source>
        <dbReference type="EMBL" id="MFD0789447.1"/>
    </source>
</evidence>
<keyword evidence="1" id="KW-0378">Hydrolase</keyword>
<dbReference type="Gene3D" id="2.40.260.10">
    <property type="entry name" value="Sortase"/>
    <property type="match status" value="1"/>
</dbReference>
<feature type="chain" id="PRO_5046281999" evidence="3">
    <location>
        <begin position="23"/>
        <end position="210"/>
    </location>
</feature>
<reference evidence="5" key="1">
    <citation type="journal article" date="2019" name="Int. J. Syst. Evol. Microbiol.">
        <title>The Global Catalogue of Microorganisms (GCM) 10K type strain sequencing project: providing services to taxonomists for standard genome sequencing and annotation.</title>
        <authorList>
            <consortium name="The Broad Institute Genomics Platform"/>
            <consortium name="The Broad Institute Genome Sequencing Center for Infectious Disease"/>
            <person name="Wu L."/>
            <person name="Ma J."/>
        </authorList>
    </citation>
    <scope>NUCLEOTIDE SEQUENCE [LARGE SCALE GENOMIC DNA]</scope>
    <source>
        <strain evidence="5">CCUG 54523</strain>
    </source>
</reference>
<dbReference type="SUPFAM" id="SSF63817">
    <property type="entry name" value="Sortase"/>
    <property type="match status" value="1"/>
</dbReference>
<dbReference type="RefSeq" id="WP_204980434.1">
    <property type="nucleotide sequence ID" value="NZ_JBHTII010000001.1"/>
</dbReference>
<feature type="signal peptide" evidence="3">
    <location>
        <begin position="1"/>
        <end position="22"/>
    </location>
</feature>
<evidence type="ECO:0000313" key="5">
    <source>
        <dbReference type="Proteomes" id="UP001597055"/>
    </source>
</evidence>
<dbReference type="Proteomes" id="UP001597055">
    <property type="component" value="Unassembled WGS sequence"/>
</dbReference>
<proteinExistence type="predicted"/>
<dbReference type="EMBL" id="JBHTII010000001">
    <property type="protein sequence ID" value="MFD0789447.1"/>
    <property type="molecule type" value="Genomic_DNA"/>
</dbReference>
<gene>
    <name evidence="4" type="ORF">ACFQ0P_03480</name>
</gene>
<dbReference type="InterPro" id="IPR042001">
    <property type="entry name" value="Sortase_F"/>
</dbReference>
<evidence type="ECO:0000256" key="2">
    <source>
        <dbReference type="SAM" id="MobiDB-lite"/>
    </source>
</evidence>
<feature type="region of interest" description="Disordered" evidence="2">
    <location>
        <begin position="26"/>
        <end position="65"/>
    </location>
</feature>
<comment type="caution">
    <text evidence="4">The sequence shown here is derived from an EMBL/GenBank/DDBJ whole genome shotgun (WGS) entry which is preliminary data.</text>
</comment>
<protein>
    <submittedName>
        <fullName evidence="4">Class F sortase</fullName>
    </submittedName>
</protein>
<organism evidence="4 5">
    <name type="scientific">Microbacterium insulae</name>
    <dbReference type="NCBI Taxonomy" id="483014"/>
    <lineage>
        <taxon>Bacteria</taxon>
        <taxon>Bacillati</taxon>
        <taxon>Actinomycetota</taxon>
        <taxon>Actinomycetes</taxon>
        <taxon>Micrococcales</taxon>
        <taxon>Microbacteriaceae</taxon>
        <taxon>Microbacterium</taxon>
    </lineage>
</organism>
<dbReference type="CDD" id="cd05829">
    <property type="entry name" value="Sortase_F"/>
    <property type="match status" value="1"/>
</dbReference>
<accession>A0ABW3AEZ1</accession>
<dbReference type="Pfam" id="PF04203">
    <property type="entry name" value="Sortase"/>
    <property type="match status" value="1"/>
</dbReference>
<evidence type="ECO:0000256" key="1">
    <source>
        <dbReference type="ARBA" id="ARBA00022801"/>
    </source>
</evidence>
<name>A0ABW3AEZ1_9MICO</name>
<dbReference type="InterPro" id="IPR023365">
    <property type="entry name" value="Sortase_dom-sf"/>
</dbReference>
<dbReference type="InterPro" id="IPR005754">
    <property type="entry name" value="Sortase"/>
</dbReference>